<evidence type="ECO:0000313" key="2">
    <source>
        <dbReference type="Proteomes" id="UP000186553"/>
    </source>
</evidence>
<dbReference type="OrthoDB" id="6682827at2"/>
<dbReference type="RefSeq" id="WP_068887981.1">
    <property type="nucleotide sequence ID" value="NZ_CBCRUU010000012.1"/>
</dbReference>
<dbReference type="AlphaFoldDB" id="A0A1C3CV26"/>
<name>A0A1C3CV26_9GAMM</name>
<accession>A0A1C3CV26</accession>
<comment type="caution">
    <text evidence="1">The sequence shown here is derived from an EMBL/GenBank/DDBJ whole genome shotgun (WGS) entry which is preliminary data.</text>
</comment>
<reference evidence="1 2" key="1">
    <citation type="submission" date="2016-07" db="EMBL/GenBank/DDBJ databases">
        <title>Acinetobacter sp. ANC 4603.</title>
        <authorList>
            <person name="Radolfova-Krizova L."/>
            <person name="Nemec A."/>
        </authorList>
    </citation>
    <scope>NUCLEOTIDE SEQUENCE [LARGE SCALE GENOMIC DNA]</scope>
    <source>
        <strain evidence="1 2">ANC 4603</strain>
    </source>
</reference>
<sequence>MKKPIVYDTEFREDLGLDADGYHRIRMGKTIYCVKDNVIFIVDATGALNRLEEAGLPKNKWWIRRNVNEVLGLNQKAQPEPKKEKLIASLVSKSRNSYVVAVNGTEYVISISSDFTKNFDEYVREANAPIFSWLSVQEIKNGMKQYAPADVVNDPEFQKVVKGVVNPQRRLARVTQHHSFNRWHSKQECREYRAKQHNTDAFGRTFN</sequence>
<dbReference type="EMBL" id="MBDL01000010">
    <property type="protein sequence ID" value="ODA12640.1"/>
    <property type="molecule type" value="Genomic_DNA"/>
</dbReference>
<gene>
    <name evidence="1" type="ORF">BBP83_08735</name>
</gene>
<organism evidence="1 2">
    <name type="scientific">Acinetobacter celticus</name>
    <dbReference type="NCBI Taxonomy" id="1891224"/>
    <lineage>
        <taxon>Bacteria</taxon>
        <taxon>Pseudomonadati</taxon>
        <taxon>Pseudomonadota</taxon>
        <taxon>Gammaproteobacteria</taxon>
        <taxon>Moraxellales</taxon>
        <taxon>Moraxellaceae</taxon>
        <taxon>Acinetobacter</taxon>
    </lineage>
</organism>
<protein>
    <submittedName>
        <fullName evidence="1">Uncharacterized protein</fullName>
    </submittedName>
</protein>
<keyword evidence="2" id="KW-1185">Reference proteome</keyword>
<evidence type="ECO:0000313" key="1">
    <source>
        <dbReference type="EMBL" id="ODA12640.1"/>
    </source>
</evidence>
<dbReference type="Proteomes" id="UP000186553">
    <property type="component" value="Unassembled WGS sequence"/>
</dbReference>
<dbReference type="STRING" id="1891224.BBP83_08735"/>
<proteinExistence type="predicted"/>